<name>A0A2N0VMI6_9BACT</name>
<comment type="caution">
    <text evidence="1">The sequence shown here is derived from an EMBL/GenBank/DDBJ whole genome shotgun (WGS) entry which is preliminary data.</text>
</comment>
<evidence type="ECO:0000313" key="1">
    <source>
        <dbReference type="EMBL" id="PKD45359.1"/>
    </source>
</evidence>
<accession>A0A2N0VMI6</accession>
<dbReference type="EMBL" id="PISP01000001">
    <property type="protein sequence ID" value="PKD45359.1"/>
    <property type="molecule type" value="Genomic_DNA"/>
</dbReference>
<proteinExistence type="predicted"/>
<dbReference type="OrthoDB" id="1115230at2"/>
<dbReference type="PROSITE" id="PS51257">
    <property type="entry name" value="PROKAR_LIPOPROTEIN"/>
    <property type="match status" value="1"/>
</dbReference>
<dbReference type="Proteomes" id="UP000233398">
    <property type="component" value="Unassembled WGS sequence"/>
</dbReference>
<protein>
    <submittedName>
        <fullName evidence="1">DUF4837 domain-containing protein</fullName>
    </submittedName>
</protein>
<sequence length="363" mass="42634">MTMKNYLYLIPVLLILFIVSACESDYRPMSIGQIDEVIVVMDSTEWDSDTALAIEETFGKAIETVPSYEPTYRLIFRDFSNNDQLDQLRESKNIIFASPIDAESNVGTFIRAVLSDEIEERVRSGESFAFPLEDRWVRDQWTLILASNDDQELSEKIRNSEESLVGHLMDREFERRIQEVYRRGEQVAISDSLWENHGWKVRMQHDYIETVDTTNVKVYRRALPDNDRWILAWWKDDVPNTDFIDDEWINATRDSLLQQYVQGTREGSYITTEYGRSVITKEMDLDSRLTGFETLGTWRMTNDFMGGPFVNFFYHDPETERLFMIEYGQFAPSVSKRRFVRQFRAMGRTFEADSTWNSPSETN</sequence>
<dbReference type="InterPro" id="IPR032286">
    <property type="entry name" value="DUF4837"/>
</dbReference>
<keyword evidence="2" id="KW-1185">Reference proteome</keyword>
<evidence type="ECO:0000313" key="2">
    <source>
        <dbReference type="Proteomes" id="UP000233398"/>
    </source>
</evidence>
<reference evidence="1 2" key="1">
    <citation type="submission" date="2017-11" db="EMBL/GenBank/DDBJ databases">
        <title>Rhodohalobacter 15182 sp. nov., isolated from a salt lake.</title>
        <authorList>
            <person name="Han S."/>
        </authorList>
    </citation>
    <scope>NUCLEOTIDE SEQUENCE [LARGE SCALE GENOMIC DNA]</scope>
    <source>
        <strain evidence="1 2">15182</strain>
    </source>
</reference>
<organism evidence="1 2">
    <name type="scientific">Rhodohalobacter barkolensis</name>
    <dbReference type="NCBI Taxonomy" id="2053187"/>
    <lineage>
        <taxon>Bacteria</taxon>
        <taxon>Pseudomonadati</taxon>
        <taxon>Balneolota</taxon>
        <taxon>Balneolia</taxon>
        <taxon>Balneolales</taxon>
        <taxon>Balneolaceae</taxon>
        <taxon>Rhodohalobacter</taxon>
    </lineage>
</organism>
<dbReference type="Pfam" id="PF16125">
    <property type="entry name" value="DUF4837"/>
    <property type="match status" value="1"/>
</dbReference>
<gene>
    <name evidence="1" type="ORF">CWD77_03730</name>
</gene>
<dbReference type="AlphaFoldDB" id="A0A2N0VMI6"/>